<accession>A0A1V0SHQ0</accession>
<dbReference type="EMBL" id="KY684108">
    <property type="protein sequence ID" value="ARF11242.1"/>
    <property type="molecule type" value="Genomic_DNA"/>
</dbReference>
<sequence>MASYAQRTQYRNGGIPLAQWIENFIRPLSETEGKGILFNNLVLKKAENRANYYGNAPVVEGTPFTEMQAINYFEDSINNQNTCFVPTSVANEKTNAMFSQCGATWVGQGRPFDVGYNDQYITLMYLGAIQSAIWSLVNEEKASEVSKWINMVIDLCHAAKSYFEYNKKAFAIVEPLRESEDAIDMFGRAVAFIFFEDNWTTEELLRILEVSLKRWYRNTTEPDFVMNPIFEIIGIILAVPILRELIRGNKTTDNATNELNEKTMYLMKVMADNIIKLGPELNKIFLYELTQQSDLKHISNENIIKLYDWCLDANHLTELAPLSDWGLVPPTVLPFNTINSGKVDTNYITTKSKFRNIDNENFKLSSTAPSDWTPVQLLTPGIYKFKGKQVGDASIGQGNTNRKTNTSLIRFTTGDDVLPRKGTPIEGMSSAGMHYNQKYGIWDFRNIGKPLDVLREFTVTIKKDGSFSIVQDGNIWYEVKRANFDTPVMIGFKFLEFIVSYIELQNDSAPDVGDDMAGLTGIALMKRLAAMKLGSQ</sequence>
<reference evidence="1" key="1">
    <citation type="journal article" date="2017" name="Science">
        <title>Giant viruses with an expanded complement of translation system components.</title>
        <authorList>
            <person name="Schulz F."/>
            <person name="Yutin N."/>
            <person name="Ivanova N.N."/>
            <person name="Ortega D.R."/>
            <person name="Lee T.K."/>
            <person name="Vierheilig J."/>
            <person name="Daims H."/>
            <person name="Horn M."/>
            <person name="Wagner M."/>
            <person name="Jensen G.J."/>
            <person name="Kyrpides N.C."/>
            <person name="Koonin E.V."/>
            <person name="Woyke T."/>
        </authorList>
    </citation>
    <scope>NUCLEOTIDE SEQUENCE</scope>
    <source>
        <strain evidence="1">KNV1</strain>
    </source>
</reference>
<evidence type="ECO:0000313" key="1">
    <source>
        <dbReference type="EMBL" id="ARF11242.1"/>
    </source>
</evidence>
<organism evidence="1">
    <name type="scientific">Klosneuvirus KNV1</name>
    <dbReference type="NCBI Taxonomy" id="1977640"/>
    <lineage>
        <taxon>Viruses</taxon>
        <taxon>Varidnaviria</taxon>
        <taxon>Bamfordvirae</taxon>
        <taxon>Nucleocytoviricota</taxon>
        <taxon>Megaviricetes</taxon>
        <taxon>Imitervirales</taxon>
        <taxon>Mimiviridae</taxon>
        <taxon>Klosneuvirinae</taxon>
        <taxon>Klosneuvirus</taxon>
    </lineage>
</organism>
<proteinExistence type="predicted"/>
<protein>
    <submittedName>
        <fullName evidence="1">Uncharacterized protein</fullName>
    </submittedName>
</protein>
<name>A0A1V0SHQ0_9VIRU</name>
<gene>
    <name evidence="1" type="ORF">Klosneuvirus_1_99</name>
</gene>